<feature type="region of interest" description="Disordered" evidence="1">
    <location>
        <begin position="143"/>
        <end position="168"/>
    </location>
</feature>
<dbReference type="EMBL" id="JAZHXI010000007">
    <property type="protein sequence ID" value="KAL2069476.1"/>
    <property type="molecule type" value="Genomic_DNA"/>
</dbReference>
<evidence type="ECO:0000256" key="1">
    <source>
        <dbReference type="SAM" id="MobiDB-lite"/>
    </source>
</evidence>
<sequence length="168" mass="17057">MASNIRIWCVGIGFDSPASRETVSSGVSIFSEYCTEALGTFKAVAGPSPVSSTPVETSAGKTTTDPTSSPTKSTFASQTSGSSPPAAPASSSSSSTSSSASSSSSSGLSLGEKLAIGVTIPATLAAIVGCYFAWRQHARTKKEAQMRQAAMRQSQLNPGPPNNNSATR</sequence>
<keyword evidence="2" id="KW-1133">Transmembrane helix</keyword>
<evidence type="ECO:0000313" key="3">
    <source>
        <dbReference type="EMBL" id="KAL2069476.1"/>
    </source>
</evidence>
<name>A0ABR4CHN5_9HELO</name>
<keyword evidence="4" id="KW-1185">Reference proteome</keyword>
<gene>
    <name evidence="3" type="ORF">VTL71DRAFT_14155</name>
</gene>
<protein>
    <submittedName>
        <fullName evidence="3">Uncharacterized protein</fullName>
    </submittedName>
</protein>
<feature type="transmembrane region" description="Helical" evidence="2">
    <location>
        <begin position="114"/>
        <end position="134"/>
    </location>
</feature>
<evidence type="ECO:0000313" key="4">
    <source>
        <dbReference type="Proteomes" id="UP001595075"/>
    </source>
</evidence>
<reference evidence="3 4" key="1">
    <citation type="journal article" date="2024" name="Commun. Biol.">
        <title>Comparative genomic analysis of thermophilic fungi reveals convergent evolutionary adaptations and gene losses.</title>
        <authorList>
            <person name="Steindorff A.S."/>
            <person name="Aguilar-Pontes M.V."/>
            <person name="Robinson A.J."/>
            <person name="Andreopoulos B."/>
            <person name="LaButti K."/>
            <person name="Kuo A."/>
            <person name="Mondo S."/>
            <person name="Riley R."/>
            <person name="Otillar R."/>
            <person name="Haridas S."/>
            <person name="Lipzen A."/>
            <person name="Grimwood J."/>
            <person name="Schmutz J."/>
            <person name="Clum A."/>
            <person name="Reid I.D."/>
            <person name="Moisan M.C."/>
            <person name="Butler G."/>
            <person name="Nguyen T.T.M."/>
            <person name="Dewar K."/>
            <person name="Conant G."/>
            <person name="Drula E."/>
            <person name="Henrissat B."/>
            <person name="Hansel C."/>
            <person name="Singer S."/>
            <person name="Hutchinson M.I."/>
            <person name="de Vries R.P."/>
            <person name="Natvig D.O."/>
            <person name="Powell A.J."/>
            <person name="Tsang A."/>
            <person name="Grigoriev I.V."/>
        </authorList>
    </citation>
    <scope>NUCLEOTIDE SEQUENCE [LARGE SCALE GENOMIC DNA]</scope>
    <source>
        <strain evidence="3 4">CBS 494.80</strain>
    </source>
</reference>
<organism evidence="3 4">
    <name type="scientific">Oculimacula yallundae</name>
    <dbReference type="NCBI Taxonomy" id="86028"/>
    <lineage>
        <taxon>Eukaryota</taxon>
        <taxon>Fungi</taxon>
        <taxon>Dikarya</taxon>
        <taxon>Ascomycota</taxon>
        <taxon>Pezizomycotina</taxon>
        <taxon>Leotiomycetes</taxon>
        <taxon>Helotiales</taxon>
        <taxon>Ploettnerulaceae</taxon>
        <taxon>Oculimacula</taxon>
    </lineage>
</organism>
<comment type="caution">
    <text evidence="3">The sequence shown here is derived from an EMBL/GenBank/DDBJ whole genome shotgun (WGS) entry which is preliminary data.</text>
</comment>
<feature type="region of interest" description="Disordered" evidence="1">
    <location>
        <begin position="45"/>
        <end position="108"/>
    </location>
</feature>
<dbReference type="Proteomes" id="UP001595075">
    <property type="component" value="Unassembled WGS sequence"/>
</dbReference>
<proteinExistence type="predicted"/>
<keyword evidence="2" id="KW-0472">Membrane</keyword>
<feature type="compositionally biased region" description="Low complexity" evidence="1">
    <location>
        <begin position="47"/>
        <end position="108"/>
    </location>
</feature>
<keyword evidence="2" id="KW-0812">Transmembrane</keyword>
<evidence type="ECO:0000256" key="2">
    <source>
        <dbReference type="SAM" id="Phobius"/>
    </source>
</evidence>
<accession>A0ABR4CHN5</accession>
<feature type="compositionally biased region" description="Polar residues" evidence="1">
    <location>
        <begin position="154"/>
        <end position="168"/>
    </location>
</feature>